<dbReference type="Proteomes" id="UP001646157">
    <property type="component" value="Unassembled WGS sequence"/>
</dbReference>
<dbReference type="RefSeq" id="WP_205167883.1">
    <property type="nucleotide sequence ID" value="NZ_JAFBDZ010000001.1"/>
</dbReference>
<dbReference type="PIRSF" id="PIRSF000332">
    <property type="entry name" value="FMO"/>
    <property type="match status" value="1"/>
</dbReference>
<comment type="caution">
    <text evidence="2">The sequence shown here is derived from an EMBL/GenBank/DDBJ whole genome shotgun (WGS) entry which is preliminary data.</text>
</comment>
<dbReference type="Pfam" id="PF13738">
    <property type="entry name" value="Pyr_redox_3"/>
    <property type="match status" value="1"/>
</dbReference>
<dbReference type="PRINTS" id="PR00469">
    <property type="entry name" value="PNDRDTASEII"/>
</dbReference>
<evidence type="ECO:0000313" key="2">
    <source>
        <dbReference type="EMBL" id="MBM7583625.1"/>
    </source>
</evidence>
<proteinExistence type="predicted"/>
<gene>
    <name evidence="2" type="ORF">JOC86_000162</name>
</gene>
<sequence>MYDVVVIGAGQAGLAMGYFLQKQQMNYLILDKGSQVGEVWKNRYDSLKLFTPRMFNALPGLPLLGDNHGLPTKDEMAAYLNQYAEVFHLSIKFNCEVIQVTKENEIFTIVTNEGELISKAIVVATGPFQKPWIPEVSYHLSDEILQLHSSEYKNPTQLKKGDVLVVGGGNSGAQIAVELSRQITTYLAVSQPLRYLPLFLCGKSIFWWFKKAGILNASNTSLIGKLIQKKGDPIFGKELKRMILNGTITVKGRVVSIEKDLIEFNKGASVKVQNIIWATGFKSDYHWLKITNSINHNRQVEHDRGVSPVKGLYFLGLPWQTRRGSALLQGVGEDARFIMNHISWERV</sequence>
<organism evidence="2 3">
    <name type="scientific">Rossellomorea pakistanensis</name>
    <dbReference type="NCBI Taxonomy" id="992288"/>
    <lineage>
        <taxon>Bacteria</taxon>
        <taxon>Bacillati</taxon>
        <taxon>Bacillota</taxon>
        <taxon>Bacilli</taxon>
        <taxon>Bacillales</taxon>
        <taxon>Bacillaceae</taxon>
        <taxon>Rossellomorea</taxon>
    </lineage>
</organism>
<accession>A0ABS2N6Z6</accession>
<keyword evidence="1" id="KW-0560">Oxidoreductase</keyword>
<dbReference type="InterPro" id="IPR050982">
    <property type="entry name" value="Auxin_biosynth/cation_transpt"/>
</dbReference>
<evidence type="ECO:0000313" key="3">
    <source>
        <dbReference type="Proteomes" id="UP001646157"/>
    </source>
</evidence>
<dbReference type="EMBL" id="JAFBDZ010000001">
    <property type="protein sequence ID" value="MBM7583625.1"/>
    <property type="molecule type" value="Genomic_DNA"/>
</dbReference>
<reference evidence="2 3" key="1">
    <citation type="submission" date="2021-01" db="EMBL/GenBank/DDBJ databases">
        <title>Genomic Encyclopedia of Type Strains, Phase IV (KMG-IV): sequencing the most valuable type-strain genomes for metagenomic binning, comparative biology and taxonomic classification.</title>
        <authorList>
            <person name="Goeker M."/>
        </authorList>
    </citation>
    <scope>NUCLEOTIDE SEQUENCE [LARGE SCALE GENOMIC DNA]</scope>
    <source>
        <strain evidence="2 3">DSM 24834</strain>
    </source>
</reference>
<dbReference type="PANTHER" id="PTHR43539">
    <property type="entry name" value="FLAVIN-BINDING MONOOXYGENASE-LIKE PROTEIN (AFU_ORTHOLOGUE AFUA_4G09220)"/>
    <property type="match status" value="1"/>
</dbReference>
<keyword evidence="3" id="KW-1185">Reference proteome</keyword>
<dbReference type="Gene3D" id="3.50.50.60">
    <property type="entry name" value="FAD/NAD(P)-binding domain"/>
    <property type="match status" value="1"/>
</dbReference>
<dbReference type="InterPro" id="IPR036188">
    <property type="entry name" value="FAD/NAD-bd_sf"/>
</dbReference>
<name>A0ABS2N6Z6_9BACI</name>
<dbReference type="PRINTS" id="PR00368">
    <property type="entry name" value="FADPNR"/>
</dbReference>
<dbReference type="SUPFAM" id="SSF51905">
    <property type="entry name" value="FAD/NAD(P)-binding domain"/>
    <property type="match status" value="2"/>
</dbReference>
<dbReference type="InterPro" id="IPR000960">
    <property type="entry name" value="Flavin_mOase"/>
</dbReference>
<dbReference type="PANTHER" id="PTHR43539:SF78">
    <property type="entry name" value="FLAVIN-CONTAINING MONOOXYGENASE"/>
    <property type="match status" value="1"/>
</dbReference>
<protein>
    <submittedName>
        <fullName evidence="2">Flavoprotein involved in K+ transport</fullName>
    </submittedName>
</protein>
<evidence type="ECO:0000256" key="1">
    <source>
        <dbReference type="ARBA" id="ARBA00023002"/>
    </source>
</evidence>